<gene>
    <name evidence="4" type="ORF">KCTCHS21_27020</name>
</gene>
<dbReference type="PANTHER" id="PTHR43479">
    <property type="entry name" value="ACREF/ENVCD OPERON REPRESSOR-RELATED"/>
    <property type="match status" value="1"/>
</dbReference>
<dbReference type="InterPro" id="IPR001647">
    <property type="entry name" value="HTH_TetR"/>
</dbReference>
<dbReference type="SUPFAM" id="SSF46689">
    <property type="entry name" value="Homeodomain-like"/>
    <property type="match status" value="1"/>
</dbReference>
<reference evidence="4 5" key="1">
    <citation type="submission" date="2019-01" db="EMBL/GenBank/DDBJ databases">
        <title>Complete genome sequence of Cohnella hallensis HS21 isolated from Korean fir (Abies koreana) rhizospheric soil.</title>
        <authorList>
            <person name="Jiang L."/>
            <person name="Kang S.W."/>
            <person name="Kim S."/>
            <person name="Jung J."/>
            <person name="Kim C.Y."/>
            <person name="Kim D.H."/>
            <person name="Kim S.W."/>
            <person name="Lee J."/>
        </authorList>
    </citation>
    <scope>NUCLEOTIDE SEQUENCE [LARGE SCALE GENOMIC DNA]</scope>
    <source>
        <strain evidence="4 5">HS21</strain>
    </source>
</reference>
<keyword evidence="1 2" id="KW-0238">DNA-binding</keyword>
<evidence type="ECO:0000313" key="5">
    <source>
        <dbReference type="Proteomes" id="UP000289856"/>
    </source>
</evidence>
<dbReference type="AlphaFoldDB" id="A0A3T1D5B3"/>
<dbReference type="RefSeq" id="WP_130608786.1">
    <property type="nucleotide sequence ID" value="NZ_AP019400.1"/>
</dbReference>
<dbReference type="OrthoDB" id="9810250at2"/>
<dbReference type="GO" id="GO:0003677">
    <property type="term" value="F:DNA binding"/>
    <property type="evidence" value="ECO:0007669"/>
    <property type="project" value="UniProtKB-UniRule"/>
</dbReference>
<name>A0A3T1D5B3_9BACL</name>
<dbReference type="Pfam" id="PF14278">
    <property type="entry name" value="TetR_C_8"/>
    <property type="match status" value="1"/>
</dbReference>
<evidence type="ECO:0000256" key="2">
    <source>
        <dbReference type="PROSITE-ProRule" id="PRU00335"/>
    </source>
</evidence>
<evidence type="ECO:0000259" key="3">
    <source>
        <dbReference type="PROSITE" id="PS50977"/>
    </source>
</evidence>
<dbReference type="PANTHER" id="PTHR43479:SF23">
    <property type="entry name" value="HTH TETR-TYPE DOMAIN-CONTAINING PROTEIN"/>
    <property type="match status" value="1"/>
</dbReference>
<dbReference type="PROSITE" id="PS50977">
    <property type="entry name" value="HTH_TETR_2"/>
    <property type="match status" value="1"/>
</dbReference>
<dbReference type="InterPro" id="IPR039532">
    <property type="entry name" value="TetR_C_Firmicutes"/>
</dbReference>
<sequence>MSSNPTDIPTDRRVMRTQQLITEAFLSLVQEKQFSEIIVKDITDKANVNRSTFYSHYQDKFDLLDKIILTKLSTLRCLSENTDKSYQPNFEVPDPYLVALFEHLTSNEKFYSIILTRLPDSSLSAKMTEAIRDFFYMQISNSDRGKNLLIPLDILLDSISSSVMGVIKKWLEQQRIYSSHYMALQLTRLSILGTYKALGYTEIEG</sequence>
<accession>A0A3T1D5B3</accession>
<dbReference type="KEGG" id="cohn:KCTCHS21_27020"/>
<dbReference type="InterPro" id="IPR050624">
    <property type="entry name" value="HTH-type_Tx_Regulator"/>
</dbReference>
<protein>
    <submittedName>
        <fullName evidence="4">TetR family transcriptional regulator</fullName>
    </submittedName>
</protein>
<dbReference type="Gene3D" id="1.10.357.10">
    <property type="entry name" value="Tetracycline Repressor, domain 2"/>
    <property type="match status" value="1"/>
</dbReference>
<dbReference type="InterPro" id="IPR009057">
    <property type="entry name" value="Homeodomain-like_sf"/>
</dbReference>
<feature type="DNA-binding region" description="H-T-H motif" evidence="2">
    <location>
        <begin position="38"/>
        <end position="57"/>
    </location>
</feature>
<dbReference type="Proteomes" id="UP000289856">
    <property type="component" value="Chromosome"/>
</dbReference>
<evidence type="ECO:0000256" key="1">
    <source>
        <dbReference type="ARBA" id="ARBA00023125"/>
    </source>
</evidence>
<evidence type="ECO:0000313" key="4">
    <source>
        <dbReference type="EMBL" id="BBI33303.1"/>
    </source>
</evidence>
<feature type="domain" description="HTH tetR-type" evidence="3">
    <location>
        <begin position="15"/>
        <end position="75"/>
    </location>
</feature>
<keyword evidence="5" id="KW-1185">Reference proteome</keyword>
<organism evidence="4 5">
    <name type="scientific">Cohnella abietis</name>
    <dbReference type="NCBI Taxonomy" id="2507935"/>
    <lineage>
        <taxon>Bacteria</taxon>
        <taxon>Bacillati</taxon>
        <taxon>Bacillota</taxon>
        <taxon>Bacilli</taxon>
        <taxon>Bacillales</taxon>
        <taxon>Paenibacillaceae</taxon>
        <taxon>Cohnella</taxon>
    </lineage>
</organism>
<proteinExistence type="predicted"/>
<dbReference type="EMBL" id="AP019400">
    <property type="protein sequence ID" value="BBI33303.1"/>
    <property type="molecule type" value="Genomic_DNA"/>
</dbReference>